<dbReference type="RefSeq" id="WP_092490405.1">
    <property type="nucleotide sequence ID" value="NZ_LN906597.1"/>
</dbReference>
<feature type="coiled-coil region" evidence="1">
    <location>
        <begin position="205"/>
        <end position="232"/>
    </location>
</feature>
<feature type="compositionally biased region" description="Basic and acidic residues" evidence="2">
    <location>
        <begin position="39"/>
        <end position="49"/>
    </location>
</feature>
<dbReference type="AlphaFoldDB" id="A0A0S4M029"/>
<sequence>MNPLNPNEAGAGAGIDEPRANRKPVGGNSRLSVSSDDSNDSRAELRSDSLPKAPSNSSEEKNLSLPRDSGRNGAKGGAMSRAFSSEVLEANPISSHEKTGAIGGKIKGAAKRAMDRLKALPRKGDDKKLIVEVKKRILDMMGGIREELESAARDRGASNIHTKPGGEGAASEEKIIRLEERLVSFMTFMEQKLKSRDVKLSKEQLQDTAKALVKLSVELRETRKELAALERQPRASSSREYTSFQIKYAGILKSLDILMKGIIRDKNEGNETSWPMAAPGSPMAGRRQAAAAPAAASAGAPSAAHGRLMDEMQGKLAERARNANRKPDMSPRPQRLRKR</sequence>
<dbReference type="EMBL" id="LN906597">
    <property type="protein sequence ID" value="CUT16961.1"/>
    <property type="molecule type" value="Genomic_DNA"/>
</dbReference>
<protein>
    <submittedName>
        <fullName evidence="3">Putative coiled coil protein</fullName>
    </submittedName>
</protein>
<proteinExistence type="predicted"/>
<evidence type="ECO:0000256" key="2">
    <source>
        <dbReference type="SAM" id="MobiDB-lite"/>
    </source>
</evidence>
<gene>
    <name evidence="3" type="ORF">Ark11_0102</name>
</gene>
<accession>A0A0S4M029</accession>
<evidence type="ECO:0000313" key="3">
    <source>
        <dbReference type="EMBL" id="CUT16961.1"/>
    </source>
</evidence>
<feature type="compositionally biased region" description="Low complexity" evidence="2">
    <location>
        <begin position="284"/>
        <end position="304"/>
    </location>
</feature>
<dbReference type="Proteomes" id="UP000198651">
    <property type="component" value="Chromosome I"/>
</dbReference>
<keyword evidence="4" id="KW-1185">Reference proteome</keyword>
<organism evidence="3 4">
    <name type="scientific">Candidatus Ichthyocystis hellenicum</name>
    <dbReference type="NCBI Taxonomy" id="1561003"/>
    <lineage>
        <taxon>Bacteria</taxon>
        <taxon>Pseudomonadati</taxon>
        <taxon>Pseudomonadota</taxon>
        <taxon>Betaproteobacteria</taxon>
        <taxon>Burkholderiales</taxon>
        <taxon>Candidatus Ichthyocystis</taxon>
    </lineage>
</organism>
<feature type="compositionally biased region" description="Basic and acidic residues" evidence="2">
    <location>
        <begin position="307"/>
        <end position="329"/>
    </location>
</feature>
<evidence type="ECO:0000313" key="4">
    <source>
        <dbReference type="Proteomes" id="UP000198651"/>
    </source>
</evidence>
<name>A0A0S4M029_9BURK</name>
<evidence type="ECO:0000256" key="1">
    <source>
        <dbReference type="SAM" id="Coils"/>
    </source>
</evidence>
<feature type="region of interest" description="Disordered" evidence="2">
    <location>
        <begin position="1"/>
        <end position="119"/>
    </location>
</feature>
<reference evidence="4" key="1">
    <citation type="submission" date="2015-11" db="EMBL/GenBank/DDBJ databases">
        <authorList>
            <person name="Seth-Smith H.M.B."/>
        </authorList>
    </citation>
    <scope>NUCLEOTIDE SEQUENCE [LARGE SCALE GENOMIC DNA]</scope>
    <source>
        <strain evidence="4">2013Ark11</strain>
    </source>
</reference>
<feature type="region of interest" description="Disordered" evidence="2">
    <location>
        <begin position="268"/>
        <end position="339"/>
    </location>
</feature>
<keyword evidence="1" id="KW-0175">Coiled coil</keyword>